<dbReference type="Proteomes" id="UP000477680">
    <property type="component" value="Chromosome"/>
</dbReference>
<keyword evidence="1" id="KW-1133">Transmembrane helix</keyword>
<evidence type="ECO:0000256" key="1">
    <source>
        <dbReference type="SAM" id="Phobius"/>
    </source>
</evidence>
<dbReference type="Gene3D" id="1.10.287.540">
    <property type="entry name" value="Helix hairpin bin"/>
    <property type="match status" value="1"/>
</dbReference>
<dbReference type="RefSeq" id="WP_163495286.1">
    <property type="nucleotide sequence ID" value="NZ_CP048711.1"/>
</dbReference>
<dbReference type="GO" id="GO:0043683">
    <property type="term" value="P:type IV pilus assembly"/>
    <property type="evidence" value="ECO:0007669"/>
    <property type="project" value="InterPro"/>
</dbReference>
<dbReference type="GO" id="GO:0043107">
    <property type="term" value="P:type IV pilus-dependent motility"/>
    <property type="evidence" value="ECO:0007669"/>
    <property type="project" value="InterPro"/>
</dbReference>
<dbReference type="KEGG" id="kim:G3T16_10860"/>
<keyword evidence="1" id="KW-0812">Transmembrane</keyword>
<evidence type="ECO:0000313" key="3">
    <source>
        <dbReference type="Proteomes" id="UP000477680"/>
    </source>
</evidence>
<dbReference type="EMBL" id="CP048711">
    <property type="protein sequence ID" value="QIB65845.1"/>
    <property type="molecule type" value="Genomic_DNA"/>
</dbReference>
<dbReference type="PANTHER" id="PTHR39555:SF1">
    <property type="entry name" value="TYPE IV PILUS INNER MEMBRANE COMPONENT PILO"/>
    <property type="match status" value="1"/>
</dbReference>
<keyword evidence="3" id="KW-1185">Reference proteome</keyword>
<dbReference type="Pfam" id="PF04350">
    <property type="entry name" value="PilO"/>
    <property type="match status" value="1"/>
</dbReference>
<keyword evidence="1" id="KW-0472">Membrane</keyword>
<accession>A0A6C0U602</accession>
<dbReference type="InterPro" id="IPR007445">
    <property type="entry name" value="PilO"/>
</dbReference>
<protein>
    <submittedName>
        <fullName evidence="2">Type 4a pilus biogenesis protein PilO</fullName>
    </submittedName>
</protein>
<gene>
    <name evidence="2" type="ORF">G3T16_10860</name>
</gene>
<feature type="transmembrane region" description="Helical" evidence="1">
    <location>
        <begin position="30"/>
        <end position="50"/>
    </location>
</feature>
<reference evidence="2 3" key="1">
    <citation type="submission" date="2020-02" db="EMBL/GenBank/DDBJ databases">
        <title>Genome sequencing for Kineobactrum sp. M2.</title>
        <authorList>
            <person name="Park S.-J."/>
        </authorList>
    </citation>
    <scope>NUCLEOTIDE SEQUENCE [LARGE SCALE GENOMIC DNA]</scope>
    <source>
        <strain evidence="2 3">M2</strain>
    </source>
</reference>
<name>A0A6C0U602_9GAMM</name>
<dbReference type="PIRSF" id="PIRSF016482">
    <property type="entry name" value="PilO"/>
    <property type="match status" value="1"/>
</dbReference>
<organism evidence="2 3">
    <name type="scientific">Kineobactrum salinum</name>
    <dbReference type="NCBI Taxonomy" id="2708301"/>
    <lineage>
        <taxon>Bacteria</taxon>
        <taxon>Pseudomonadati</taxon>
        <taxon>Pseudomonadota</taxon>
        <taxon>Gammaproteobacteria</taxon>
        <taxon>Cellvibrionales</taxon>
        <taxon>Halieaceae</taxon>
        <taxon>Kineobactrum</taxon>
    </lineage>
</organism>
<sequence length="205" mass="22454">MALEDSLRAIREFDFNDVDFDNIGSWPSGIKIILCVLLLLVVTVGGYYYHIKDLQAQLGRVQAEEQTLKQEFEKKAFQAANLDAYVKQMEEMEESFGALVSQLPSDTEVPGLLEDITNKGLMNGLDIKSINLQPEQAKEFYVELPIAIAAAGSYHDLGAFISGMAGLPRIVTLHDFSITAGQAGSSALNLSIVAKTYRYKDGGAE</sequence>
<proteinExistence type="predicted"/>
<dbReference type="InterPro" id="IPR014717">
    <property type="entry name" value="Transl_elong_EF1B/ribsomal_bS6"/>
</dbReference>
<dbReference type="PANTHER" id="PTHR39555">
    <property type="entry name" value="FIMBRIAL ASSEMBLY PROTEIN PILO-LIKE PROTEIN-RELATED"/>
    <property type="match status" value="1"/>
</dbReference>
<dbReference type="Gene3D" id="3.30.70.60">
    <property type="match status" value="1"/>
</dbReference>
<dbReference type="AlphaFoldDB" id="A0A6C0U602"/>
<evidence type="ECO:0000313" key="2">
    <source>
        <dbReference type="EMBL" id="QIB65845.1"/>
    </source>
</evidence>